<protein>
    <recommendedName>
        <fullName evidence="3">Type II toxin-antitoxin system Phd/YefM family antitoxin</fullName>
    </recommendedName>
</protein>
<evidence type="ECO:0000313" key="2">
    <source>
        <dbReference type="Proteomes" id="UP001298681"/>
    </source>
</evidence>
<keyword evidence="2" id="KW-1185">Reference proteome</keyword>
<organism evidence="1 2">
    <name type="scientific">Anaeromassilibacillus senegalensis</name>
    <dbReference type="NCBI Taxonomy" id="1673717"/>
    <lineage>
        <taxon>Bacteria</taxon>
        <taxon>Bacillati</taxon>
        <taxon>Bacillota</taxon>
        <taxon>Clostridia</taxon>
        <taxon>Eubacteriales</taxon>
        <taxon>Acutalibacteraceae</taxon>
        <taxon>Anaeromassilibacillus</taxon>
    </lineage>
</organism>
<evidence type="ECO:0000313" key="1">
    <source>
        <dbReference type="EMBL" id="MCG4610547.1"/>
    </source>
</evidence>
<comment type="caution">
    <text evidence="1">The sequence shown here is derived from an EMBL/GenBank/DDBJ whole genome shotgun (WGS) entry which is preliminary data.</text>
</comment>
<dbReference type="EMBL" id="JAKNHQ010000006">
    <property type="protein sequence ID" value="MCG4610547.1"/>
    <property type="molecule type" value="Genomic_DNA"/>
</dbReference>
<proteinExistence type="predicted"/>
<name>A0ABS9MIA4_9FIRM</name>
<reference evidence="1 2" key="1">
    <citation type="submission" date="2022-01" db="EMBL/GenBank/DDBJ databases">
        <title>Collection of gut derived symbiotic bacterial strains cultured from healthy donors.</title>
        <authorList>
            <person name="Lin H."/>
            <person name="Kohout C."/>
            <person name="Waligurski E."/>
            <person name="Pamer E.G."/>
        </authorList>
    </citation>
    <scope>NUCLEOTIDE SEQUENCE [LARGE SCALE GENOMIC DNA]</scope>
    <source>
        <strain evidence="1 2">DFI.7.58</strain>
    </source>
</reference>
<dbReference type="RefSeq" id="WP_087188896.1">
    <property type="nucleotide sequence ID" value="NZ_JAKNHQ010000006.1"/>
</dbReference>
<sequence>MLFEYLKTYKAQIFNRGQSAKVFKEAHDKNAAICVIKNSEPYVAILPHKLYLEMLEKMKLVDGSSKEGK</sequence>
<evidence type="ECO:0008006" key="3">
    <source>
        <dbReference type="Google" id="ProtNLM"/>
    </source>
</evidence>
<gene>
    <name evidence="1" type="ORF">L0P57_06320</name>
</gene>
<accession>A0ABS9MIA4</accession>
<dbReference type="Proteomes" id="UP001298681">
    <property type="component" value="Unassembled WGS sequence"/>
</dbReference>